<evidence type="ECO:0000313" key="2">
    <source>
        <dbReference type="EMBL" id="CAI9089685.1"/>
    </source>
</evidence>
<reference evidence="2" key="1">
    <citation type="submission" date="2023-03" db="EMBL/GenBank/DDBJ databases">
        <authorList>
            <person name="Julca I."/>
        </authorList>
    </citation>
    <scope>NUCLEOTIDE SEQUENCE</scope>
</reference>
<organism evidence="2 3">
    <name type="scientific">Oldenlandia corymbosa var. corymbosa</name>
    <dbReference type="NCBI Taxonomy" id="529605"/>
    <lineage>
        <taxon>Eukaryota</taxon>
        <taxon>Viridiplantae</taxon>
        <taxon>Streptophyta</taxon>
        <taxon>Embryophyta</taxon>
        <taxon>Tracheophyta</taxon>
        <taxon>Spermatophyta</taxon>
        <taxon>Magnoliopsida</taxon>
        <taxon>eudicotyledons</taxon>
        <taxon>Gunneridae</taxon>
        <taxon>Pentapetalae</taxon>
        <taxon>asterids</taxon>
        <taxon>lamiids</taxon>
        <taxon>Gentianales</taxon>
        <taxon>Rubiaceae</taxon>
        <taxon>Rubioideae</taxon>
        <taxon>Spermacoceae</taxon>
        <taxon>Hedyotis-Oldenlandia complex</taxon>
        <taxon>Oldenlandia</taxon>
    </lineage>
</organism>
<feature type="coiled-coil region" evidence="1">
    <location>
        <begin position="45"/>
        <end position="79"/>
    </location>
</feature>
<name>A0AAV1C4B2_OLDCO</name>
<keyword evidence="1" id="KW-0175">Coiled coil</keyword>
<accession>A0AAV1C4B2</accession>
<dbReference type="EMBL" id="OX459118">
    <property type="protein sequence ID" value="CAI9089685.1"/>
    <property type="molecule type" value="Genomic_DNA"/>
</dbReference>
<gene>
    <name evidence="2" type="ORF">OLC1_LOCUS1985</name>
</gene>
<keyword evidence="3" id="KW-1185">Reference proteome</keyword>
<dbReference type="Proteomes" id="UP001161247">
    <property type="component" value="Chromosome 1"/>
</dbReference>
<proteinExistence type="predicted"/>
<sequence>MVEEVNRKVEEIEKLRLAGKQTAQKLSRAEELIKLLRRDLDFDGRKDLKDSERRFETMVKEAENEKKRERDKLLEEEGTTIHTLEESISDIDDVDVKNLREGIRYEYVKEEVEKIFQMHSSAAVGSFAKGVLYDVVLDSGFGGERT</sequence>
<evidence type="ECO:0000256" key="1">
    <source>
        <dbReference type="SAM" id="Coils"/>
    </source>
</evidence>
<dbReference type="AlphaFoldDB" id="A0AAV1C4B2"/>
<evidence type="ECO:0000313" key="3">
    <source>
        <dbReference type="Proteomes" id="UP001161247"/>
    </source>
</evidence>
<protein>
    <submittedName>
        <fullName evidence="2">OLC1v1024304C1</fullName>
    </submittedName>
</protein>